<keyword evidence="3" id="KW-1185">Reference proteome</keyword>
<feature type="region of interest" description="Disordered" evidence="1">
    <location>
        <begin position="265"/>
        <end position="290"/>
    </location>
</feature>
<sequence length="290" mass="31762">MLLNDIKLRSFDLLVSGQPLPLVYAMRLGKSHHDMQVFLVGAMSRRVNDTTDDELAMMEPATKATLRALRANLKIAISASLSIPDGDTSLLSSFLQIVVMLEGTKFLQSSTQTLSLALRAPLASKPVATAHGLMHKWVSRELKDKQVASVEEYLANATGDLVLLGLWSIIQDQVREADEVPLYFFARDDRIQKAVEERLSLLRRTAPSALARLSKPIRAQLDSTLAILDQRSLNGRERVEKLRRALDEGRGRVRATEAGTWLGGAVEETTRSSGSGTGAGGCGLGSRRRD</sequence>
<protein>
    <submittedName>
        <fullName evidence="2">Uncharacterized protein</fullName>
    </submittedName>
</protein>
<dbReference type="GeneID" id="28979448"/>
<accession>A0A194S6I1</accession>
<dbReference type="RefSeq" id="XP_018271070.1">
    <property type="nucleotide sequence ID" value="XM_018419001.1"/>
</dbReference>
<dbReference type="Proteomes" id="UP000053890">
    <property type="component" value="Unassembled WGS sequence"/>
</dbReference>
<organism evidence="2 3">
    <name type="scientific">Rhodotorula graminis (strain WP1)</name>
    <dbReference type="NCBI Taxonomy" id="578459"/>
    <lineage>
        <taxon>Eukaryota</taxon>
        <taxon>Fungi</taxon>
        <taxon>Dikarya</taxon>
        <taxon>Basidiomycota</taxon>
        <taxon>Pucciniomycotina</taxon>
        <taxon>Microbotryomycetes</taxon>
        <taxon>Sporidiobolales</taxon>
        <taxon>Sporidiobolaceae</taxon>
        <taxon>Rhodotorula</taxon>
    </lineage>
</organism>
<dbReference type="OMA" id="WVTAQIS"/>
<evidence type="ECO:0000313" key="3">
    <source>
        <dbReference type="Proteomes" id="UP000053890"/>
    </source>
</evidence>
<reference evidence="2 3" key="1">
    <citation type="journal article" date="2015" name="Front. Microbiol.">
        <title>Genome sequence of the plant growth promoting endophytic yeast Rhodotorula graminis WP1.</title>
        <authorList>
            <person name="Firrincieli A."/>
            <person name="Otillar R."/>
            <person name="Salamov A."/>
            <person name="Schmutz J."/>
            <person name="Khan Z."/>
            <person name="Redman R.S."/>
            <person name="Fleck N.D."/>
            <person name="Lindquist E."/>
            <person name="Grigoriev I.V."/>
            <person name="Doty S.L."/>
        </authorList>
    </citation>
    <scope>NUCLEOTIDE SEQUENCE [LARGE SCALE GENOMIC DNA]</scope>
    <source>
        <strain evidence="2 3">WP1</strain>
    </source>
</reference>
<name>A0A194S6I1_RHOGW</name>
<feature type="compositionally biased region" description="Gly residues" evidence="1">
    <location>
        <begin position="275"/>
        <end position="284"/>
    </location>
</feature>
<dbReference type="OrthoDB" id="3005035at2759"/>
<evidence type="ECO:0000256" key="1">
    <source>
        <dbReference type="SAM" id="MobiDB-lite"/>
    </source>
</evidence>
<dbReference type="EMBL" id="KQ474079">
    <property type="protein sequence ID" value="KPV75021.1"/>
    <property type="molecule type" value="Genomic_DNA"/>
</dbReference>
<proteinExistence type="predicted"/>
<dbReference type="AlphaFoldDB" id="A0A194S6I1"/>
<gene>
    <name evidence="2" type="ORF">RHOBADRAFT_66529</name>
</gene>
<evidence type="ECO:0000313" key="2">
    <source>
        <dbReference type="EMBL" id="KPV75021.1"/>
    </source>
</evidence>